<dbReference type="Proteomes" id="UP001163223">
    <property type="component" value="Chromosome"/>
</dbReference>
<accession>A0ACD4NRG4</accession>
<organism evidence="1 2">
    <name type="scientific">Antarcticirhabdus aurantiaca</name>
    <dbReference type="NCBI Taxonomy" id="2606717"/>
    <lineage>
        <taxon>Bacteria</taxon>
        <taxon>Pseudomonadati</taxon>
        <taxon>Pseudomonadota</taxon>
        <taxon>Alphaproteobacteria</taxon>
        <taxon>Hyphomicrobiales</taxon>
        <taxon>Aurantimonadaceae</taxon>
        <taxon>Antarcticirhabdus</taxon>
    </lineage>
</organism>
<protein>
    <submittedName>
        <fullName evidence="1">Phasin</fullName>
    </submittedName>
</protein>
<gene>
    <name evidence="1" type="ORF">OXU80_03415</name>
</gene>
<reference evidence="1" key="1">
    <citation type="submission" date="2022-11" db="EMBL/GenBank/DDBJ databases">
        <title>beta-Carotene-producing bacterium, Jeongeuplla avenae sp. nov., alleviates the salt stress of Arabidopsis seedlings.</title>
        <authorList>
            <person name="Jiang L."/>
            <person name="Lee J."/>
        </authorList>
    </citation>
    <scope>NUCLEOTIDE SEQUENCE</scope>
    <source>
        <strain evidence="1">DY_R2A_6</strain>
    </source>
</reference>
<dbReference type="EMBL" id="CP113520">
    <property type="protein sequence ID" value="WAJ29298.1"/>
    <property type="molecule type" value="Genomic_DNA"/>
</dbReference>
<evidence type="ECO:0000313" key="1">
    <source>
        <dbReference type="EMBL" id="WAJ29298.1"/>
    </source>
</evidence>
<sequence>MSDQSSNDPFGMGGMPNAQAMMGMDPAKLTEAFRSMSEKSVEQSRQAYQRMKSAADEATKTLETTMESAHQGSLNLSKKAVDAMRRNAELGFSHIESLMSAKSVAEIIELQSSYVRKQVELATDQVKEMQSLTQSIAKDMMKPGRDAFAAATNQKI</sequence>
<name>A0ACD4NRG4_9HYPH</name>
<evidence type="ECO:0000313" key="2">
    <source>
        <dbReference type="Proteomes" id="UP001163223"/>
    </source>
</evidence>
<keyword evidence="2" id="KW-1185">Reference proteome</keyword>
<proteinExistence type="predicted"/>